<dbReference type="PRINTS" id="PR00253">
    <property type="entry name" value="GABAARECEPTR"/>
</dbReference>
<comment type="subcellular location">
    <subcellularLocation>
        <location evidence="17">Postsynaptic cell membrane</location>
        <topology evidence="17">Multi-pass membrane protein</topology>
    </subcellularLocation>
</comment>
<dbReference type="AlphaFoldDB" id="A0A7I8VFJ6"/>
<dbReference type="InterPro" id="IPR006029">
    <property type="entry name" value="Neurotrans-gated_channel_TM"/>
</dbReference>
<dbReference type="EMBL" id="CAJFCJ010000005">
    <property type="protein sequence ID" value="CAD5114970.1"/>
    <property type="molecule type" value="Genomic_DNA"/>
</dbReference>
<evidence type="ECO:0000256" key="8">
    <source>
        <dbReference type="ARBA" id="ARBA00023136"/>
    </source>
</evidence>
<comment type="caution">
    <text evidence="21">The sequence shown here is derived from an EMBL/GenBank/DDBJ whole genome shotgun (WGS) entry which is preliminary data.</text>
</comment>
<evidence type="ECO:0000256" key="1">
    <source>
        <dbReference type="ARBA" id="ARBA00022448"/>
    </source>
</evidence>
<evidence type="ECO:0000259" key="19">
    <source>
        <dbReference type="Pfam" id="PF02931"/>
    </source>
</evidence>
<evidence type="ECO:0000256" key="17">
    <source>
        <dbReference type="ARBA" id="ARBA00034104"/>
    </source>
</evidence>
<dbReference type="GO" id="GO:0005254">
    <property type="term" value="F:chloride channel activity"/>
    <property type="evidence" value="ECO:0007669"/>
    <property type="project" value="UniProtKB-KW"/>
</dbReference>
<keyword evidence="14" id="KW-0628">Postsynaptic cell membrane</keyword>
<keyword evidence="9" id="KW-1015">Disulfide bond</keyword>
<keyword evidence="8 18" id="KW-0472">Membrane</keyword>
<keyword evidence="4 18" id="KW-0732">Signal</keyword>
<evidence type="ECO:0000256" key="16">
    <source>
        <dbReference type="ARBA" id="ARBA00023303"/>
    </source>
</evidence>
<sequence>MILLLILFTTNFFSSALSKNNTSSREEIVQNTTQLLNKLLRGYDKRLRPGFGGSPTLVDVNLNVRSMGPVSERDMAYQMDCYFRQSWVDKRLQFDSGEIETLRVSITFLEKIWKPDTHFLNGKQSYLHTVTSPNKLLRVNKDGRILYSMRLTIKATCPMHLENFPMDTQNCPLRLASHGYDTSDVLYVWTYGAGSSIKMASDMTLSQFDLIDFPQGNRTISHARGQFSLLHVTFTLKRHMGYFLINVYVPCSLLVILSWVAFWINREATADRMTLGITTVLTMVFVGVDNRDDLPKVSYSTALDYFVNMCFAFVLAAIIQFASVHFFTKHGSGEVFFESDMEDDYLAENDDEDSTDIRFSMEEKDNSNNRGYFLRPKAKQYSAQFNGSCVNQSQVRKRKENCCYKFYNCLTASSSYRHMRVRSSDGINSVSMIDKVSRILFPTAFIILNIFYWNLYLGASSDGIGALM</sequence>
<feature type="transmembrane region" description="Helical" evidence="18">
    <location>
        <begin position="269"/>
        <end position="286"/>
    </location>
</feature>
<reference evidence="21 22" key="1">
    <citation type="submission" date="2020-08" db="EMBL/GenBank/DDBJ databases">
        <authorList>
            <person name="Hejnol A."/>
        </authorList>
    </citation>
    <scope>NUCLEOTIDE SEQUENCE [LARGE SCALE GENOMIC DNA]</scope>
</reference>
<evidence type="ECO:0000256" key="4">
    <source>
        <dbReference type="ARBA" id="ARBA00022729"/>
    </source>
</evidence>
<accession>A0A7I8VFJ6</accession>
<dbReference type="Gene3D" id="2.70.170.10">
    <property type="entry name" value="Neurotransmitter-gated ion-channel ligand-binding domain"/>
    <property type="match status" value="1"/>
</dbReference>
<dbReference type="GO" id="GO:0005230">
    <property type="term" value="F:extracellular ligand-gated monoatomic ion channel activity"/>
    <property type="evidence" value="ECO:0007669"/>
    <property type="project" value="InterPro"/>
</dbReference>
<keyword evidence="13" id="KW-0868">Chloride</keyword>
<feature type="chain" id="PRO_5029948268" evidence="18">
    <location>
        <begin position="19"/>
        <end position="468"/>
    </location>
</feature>
<dbReference type="Pfam" id="PF02932">
    <property type="entry name" value="Neur_chan_memb"/>
    <property type="match status" value="1"/>
</dbReference>
<evidence type="ECO:0000259" key="20">
    <source>
        <dbReference type="Pfam" id="PF02932"/>
    </source>
</evidence>
<dbReference type="InterPro" id="IPR036734">
    <property type="entry name" value="Neur_chan_lig-bd_sf"/>
</dbReference>
<keyword evidence="16 18" id="KW-0407">Ion channel</keyword>
<keyword evidence="2" id="KW-1003">Cell membrane</keyword>
<dbReference type="CDD" id="cd19007">
    <property type="entry name" value="LGIC_ECD_GABAR_GRD-like"/>
    <property type="match status" value="1"/>
</dbReference>
<evidence type="ECO:0000313" key="22">
    <source>
        <dbReference type="Proteomes" id="UP000549394"/>
    </source>
</evidence>
<dbReference type="GO" id="GO:0034707">
    <property type="term" value="C:chloride channel complex"/>
    <property type="evidence" value="ECO:0007669"/>
    <property type="project" value="UniProtKB-KW"/>
</dbReference>
<proteinExistence type="inferred from homology"/>
<keyword evidence="7 18" id="KW-0406">Ion transport</keyword>
<dbReference type="PROSITE" id="PS00236">
    <property type="entry name" value="NEUROTR_ION_CHANNEL"/>
    <property type="match status" value="1"/>
</dbReference>
<keyword evidence="1 18" id="KW-0813">Transport</keyword>
<dbReference type="Gene3D" id="1.20.58.390">
    <property type="entry name" value="Neurotransmitter-gated ion-channel transmembrane domain"/>
    <property type="match status" value="1"/>
</dbReference>
<keyword evidence="12" id="KW-0325">Glycoprotein</keyword>
<keyword evidence="5 18" id="KW-1133">Transmembrane helix</keyword>
<evidence type="ECO:0000256" key="13">
    <source>
        <dbReference type="ARBA" id="ARBA00023214"/>
    </source>
</evidence>
<comment type="similarity">
    <text evidence="18">Belongs to the ligand-gated ion channel (TC 1.A.9) family.</text>
</comment>
<dbReference type="SUPFAM" id="SSF63712">
    <property type="entry name" value="Nicotinic receptor ligand binding domain-like"/>
    <property type="match status" value="1"/>
</dbReference>
<organism evidence="21 22">
    <name type="scientific">Dimorphilus gyrociliatus</name>
    <dbReference type="NCBI Taxonomy" id="2664684"/>
    <lineage>
        <taxon>Eukaryota</taxon>
        <taxon>Metazoa</taxon>
        <taxon>Spiralia</taxon>
        <taxon>Lophotrochozoa</taxon>
        <taxon>Annelida</taxon>
        <taxon>Polychaeta</taxon>
        <taxon>Polychaeta incertae sedis</taxon>
        <taxon>Dinophilidae</taxon>
        <taxon>Dimorphilus</taxon>
    </lineage>
</organism>
<dbReference type="InterPro" id="IPR036719">
    <property type="entry name" value="Neuro-gated_channel_TM_sf"/>
</dbReference>
<dbReference type="CDD" id="cd19049">
    <property type="entry name" value="LGIC_TM_anion"/>
    <property type="match status" value="1"/>
</dbReference>
<evidence type="ECO:0000256" key="9">
    <source>
        <dbReference type="ARBA" id="ARBA00023157"/>
    </source>
</evidence>
<keyword evidence="22" id="KW-1185">Reference proteome</keyword>
<evidence type="ECO:0000256" key="2">
    <source>
        <dbReference type="ARBA" id="ARBA00022475"/>
    </source>
</evidence>
<dbReference type="FunFam" id="2.70.170.10:FF:000043">
    <property type="entry name" value="Gamma-aminobutyric acid receptor alpha-like"/>
    <property type="match status" value="1"/>
</dbReference>
<evidence type="ECO:0000256" key="11">
    <source>
        <dbReference type="ARBA" id="ARBA00023173"/>
    </source>
</evidence>
<dbReference type="Pfam" id="PF02931">
    <property type="entry name" value="Neur_chan_LBD"/>
    <property type="match status" value="1"/>
</dbReference>
<dbReference type="InterPro" id="IPR006028">
    <property type="entry name" value="GABAA/Glycine_rcpt"/>
</dbReference>
<evidence type="ECO:0000256" key="10">
    <source>
        <dbReference type="ARBA" id="ARBA00023170"/>
    </source>
</evidence>
<dbReference type="NCBIfam" id="TIGR00860">
    <property type="entry name" value="LIC"/>
    <property type="match status" value="1"/>
</dbReference>
<feature type="signal peptide" evidence="18">
    <location>
        <begin position="1"/>
        <end position="18"/>
    </location>
</feature>
<feature type="domain" description="Neurotransmitter-gated ion-channel ligand-binding" evidence="19">
    <location>
        <begin position="33"/>
        <end position="240"/>
    </location>
</feature>
<gene>
    <name evidence="21" type="ORF">DGYR_LOCUS3763</name>
</gene>
<feature type="transmembrane region" description="Helical" evidence="18">
    <location>
        <begin position="306"/>
        <end position="327"/>
    </location>
</feature>
<keyword evidence="3 18" id="KW-0812">Transmembrane</keyword>
<keyword evidence="15" id="KW-1071">Ligand-gated ion channel</keyword>
<keyword evidence="6" id="KW-0770">Synapse</keyword>
<dbReference type="InterPro" id="IPR001390">
    <property type="entry name" value="GABAAa_rcpt"/>
</dbReference>
<evidence type="ECO:0000313" key="21">
    <source>
        <dbReference type="EMBL" id="CAD5114970.1"/>
    </source>
</evidence>
<dbReference type="SUPFAM" id="SSF90112">
    <property type="entry name" value="Neurotransmitter-gated ion-channel transmembrane pore"/>
    <property type="match status" value="1"/>
</dbReference>
<dbReference type="PRINTS" id="PR01079">
    <property type="entry name" value="GABAARALPHA"/>
</dbReference>
<dbReference type="Proteomes" id="UP000549394">
    <property type="component" value="Unassembled WGS sequence"/>
</dbReference>
<feature type="domain" description="Neurotransmitter-gated ion-channel transmembrane" evidence="20">
    <location>
        <begin position="247"/>
        <end position="453"/>
    </location>
</feature>
<feature type="transmembrane region" description="Helical" evidence="18">
    <location>
        <begin position="240"/>
        <end position="262"/>
    </location>
</feature>
<dbReference type="PANTHER" id="PTHR18945">
    <property type="entry name" value="NEUROTRANSMITTER GATED ION CHANNEL"/>
    <property type="match status" value="1"/>
</dbReference>
<dbReference type="OrthoDB" id="203862at2759"/>
<dbReference type="InterPro" id="IPR018000">
    <property type="entry name" value="Neurotransmitter_ion_chnl_CS"/>
</dbReference>
<evidence type="ECO:0000256" key="14">
    <source>
        <dbReference type="ARBA" id="ARBA00023257"/>
    </source>
</evidence>
<feature type="transmembrane region" description="Helical" evidence="18">
    <location>
        <begin position="439"/>
        <end position="459"/>
    </location>
</feature>
<dbReference type="InterPro" id="IPR006202">
    <property type="entry name" value="Neur_chan_lig-bd"/>
</dbReference>
<dbReference type="GO" id="GO:0004890">
    <property type="term" value="F:GABA-A receptor activity"/>
    <property type="evidence" value="ECO:0007669"/>
    <property type="project" value="InterPro"/>
</dbReference>
<keyword evidence="11" id="KW-0869">Chloride channel</keyword>
<evidence type="ECO:0000256" key="12">
    <source>
        <dbReference type="ARBA" id="ARBA00023180"/>
    </source>
</evidence>
<dbReference type="InterPro" id="IPR038050">
    <property type="entry name" value="Neuro_actylchol_rec"/>
</dbReference>
<evidence type="ECO:0000256" key="7">
    <source>
        <dbReference type="ARBA" id="ARBA00023065"/>
    </source>
</evidence>
<dbReference type="PRINTS" id="PR00252">
    <property type="entry name" value="NRIONCHANNEL"/>
</dbReference>
<dbReference type="GO" id="GO:0045211">
    <property type="term" value="C:postsynaptic membrane"/>
    <property type="evidence" value="ECO:0007669"/>
    <property type="project" value="UniProtKB-SubCell"/>
</dbReference>
<dbReference type="InterPro" id="IPR006201">
    <property type="entry name" value="Neur_channel"/>
</dbReference>
<protein>
    <submittedName>
        <fullName evidence="21">DgyrCDS4000</fullName>
    </submittedName>
</protein>
<evidence type="ECO:0000256" key="15">
    <source>
        <dbReference type="ARBA" id="ARBA00023286"/>
    </source>
</evidence>
<evidence type="ECO:0000256" key="3">
    <source>
        <dbReference type="ARBA" id="ARBA00022692"/>
    </source>
</evidence>
<name>A0A7I8VFJ6_9ANNE</name>
<evidence type="ECO:0000256" key="6">
    <source>
        <dbReference type="ARBA" id="ARBA00023018"/>
    </source>
</evidence>
<evidence type="ECO:0000256" key="18">
    <source>
        <dbReference type="RuleBase" id="RU000687"/>
    </source>
</evidence>
<evidence type="ECO:0000256" key="5">
    <source>
        <dbReference type="ARBA" id="ARBA00022989"/>
    </source>
</evidence>
<keyword evidence="10" id="KW-0675">Receptor</keyword>